<name>A0A515EPW7_9BURK</name>
<dbReference type="GO" id="GO:0051701">
    <property type="term" value="P:biological process involved in interaction with host"/>
    <property type="evidence" value="ECO:0007669"/>
    <property type="project" value="TreeGrafter"/>
</dbReference>
<dbReference type="Proteomes" id="UP000317365">
    <property type="component" value="Chromosome"/>
</dbReference>
<dbReference type="EC" id="2.3.1.20" evidence="4"/>
<evidence type="ECO:0000256" key="2">
    <source>
        <dbReference type="ARBA" id="ARBA00005189"/>
    </source>
</evidence>
<evidence type="ECO:0000256" key="4">
    <source>
        <dbReference type="ARBA" id="ARBA00013244"/>
    </source>
</evidence>
<feature type="domain" description="O-acyltransferase WSD1 C-terminal" evidence="12">
    <location>
        <begin position="367"/>
        <end position="511"/>
    </location>
</feature>
<dbReference type="GO" id="GO:0071731">
    <property type="term" value="P:response to nitric oxide"/>
    <property type="evidence" value="ECO:0007669"/>
    <property type="project" value="TreeGrafter"/>
</dbReference>
<evidence type="ECO:0000256" key="9">
    <source>
        <dbReference type="ARBA" id="ARBA00023315"/>
    </source>
</evidence>
<keyword evidence="9" id="KW-0012">Acyltransferase</keyword>
<dbReference type="SUPFAM" id="SSF52777">
    <property type="entry name" value="CoA-dependent acyltransferases"/>
    <property type="match status" value="1"/>
</dbReference>
<organism evidence="13 14">
    <name type="scientific">Rhodoferax aquaticus</name>
    <dbReference type="NCBI Taxonomy" id="2527691"/>
    <lineage>
        <taxon>Bacteria</taxon>
        <taxon>Pseudomonadati</taxon>
        <taxon>Pseudomonadota</taxon>
        <taxon>Betaproteobacteria</taxon>
        <taxon>Burkholderiales</taxon>
        <taxon>Comamonadaceae</taxon>
        <taxon>Rhodoferax</taxon>
    </lineage>
</organism>
<dbReference type="Pfam" id="PF06974">
    <property type="entry name" value="WS_DGAT_C"/>
    <property type="match status" value="1"/>
</dbReference>
<evidence type="ECO:0000259" key="12">
    <source>
        <dbReference type="Pfam" id="PF06974"/>
    </source>
</evidence>
<sequence length="540" mass="59223">MPLRKPLCFSGKGIKFVACHGGSVQSYVKTAAACIEKFYSYVPPVRTKVIPLTQWWPITQKADTHMHALSPTDSAFMWMETRNQPMHVAGLNLYTPPANEPGFVAELLAHWATHLKALPPFNMRPVLRMGLWYWEEDKHFEVDYHLRHLALPQPGRIRELLAIVSRLHGNLLDRNRPLWEAYVIEGLPGGRFATYIKIHHALVDGVTAAKMMAQALSHQATVHKGPLWSLHYPKHPTSRPARAPLSLAQQLAQLASMGRDLLPGVASALKDMVGSDQDTNAPARAFQAPASLFNVEISGSRRFAAQSYSLPRLKRLGEASGATVNDVTLAICAGALRQYLLAHQALPSKPLIAMVPVSLHAGADVAGNQVSVLLANLATHIADPLKRLQRIVQSTGKAKERLTHMPRLQKLSHGLTSISPMGVAMVTGAAKKHPVFNVVISNVPGPTDTLYMNGAQLDEVYPVSIATHYLALNITITGYGDKLGFGYIACRRSVPGLQRMLDYTDQAIEELELALGLQGKPAVMAKPIKAPRKRARIMEP</sequence>
<evidence type="ECO:0000256" key="7">
    <source>
        <dbReference type="ARBA" id="ARBA00022798"/>
    </source>
</evidence>
<dbReference type="NCBIfam" id="TIGR02946">
    <property type="entry name" value="acyl_WS_DGAT"/>
    <property type="match status" value="1"/>
</dbReference>
<dbReference type="GO" id="GO:0001666">
    <property type="term" value="P:response to hypoxia"/>
    <property type="evidence" value="ECO:0007669"/>
    <property type="project" value="TreeGrafter"/>
</dbReference>
<keyword evidence="5" id="KW-0444">Lipid biosynthesis</keyword>
<dbReference type="PANTHER" id="PTHR31650">
    <property type="entry name" value="O-ACYLTRANSFERASE (WSD1-LIKE) FAMILY PROTEIN"/>
    <property type="match status" value="1"/>
</dbReference>
<evidence type="ECO:0000256" key="10">
    <source>
        <dbReference type="ARBA" id="ARBA00048109"/>
    </source>
</evidence>
<dbReference type="GO" id="GO:0004144">
    <property type="term" value="F:diacylglycerol O-acyltransferase activity"/>
    <property type="evidence" value="ECO:0007669"/>
    <property type="project" value="UniProtKB-EC"/>
</dbReference>
<evidence type="ECO:0000256" key="5">
    <source>
        <dbReference type="ARBA" id="ARBA00022516"/>
    </source>
</evidence>
<evidence type="ECO:0000313" key="13">
    <source>
        <dbReference type="EMBL" id="QDL54707.1"/>
    </source>
</evidence>
<dbReference type="InterPro" id="IPR009721">
    <property type="entry name" value="O-acyltransferase_WSD1_C"/>
</dbReference>
<evidence type="ECO:0000259" key="11">
    <source>
        <dbReference type="Pfam" id="PF03007"/>
    </source>
</evidence>
<protein>
    <recommendedName>
        <fullName evidence="4">diacylglycerol O-acyltransferase</fullName>
        <ecNumber evidence="4">2.3.1.20</ecNumber>
    </recommendedName>
</protein>
<evidence type="ECO:0000313" key="14">
    <source>
        <dbReference type="Proteomes" id="UP000317365"/>
    </source>
</evidence>
<dbReference type="Pfam" id="PF03007">
    <property type="entry name" value="WS_DGAT_cat"/>
    <property type="match status" value="1"/>
</dbReference>
<dbReference type="AlphaFoldDB" id="A0A515EPW7"/>
<dbReference type="InterPro" id="IPR004255">
    <property type="entry name" value="O-acyltransferase_WSD1_N"/>
</dbReference>
<dbReference type="GO" id="GO:0005886">
    <property type="term" value="C:plasma membrane"/>
    <property type="evidence" value="ECO:0007669"/>
    <property type="project" value="TreeGrafter"/>
</dbReference>
<reference evidence="14" key="2">
    <citation type="journal article" date="2020" name="Int. J. Syst. Evol. Microbiol.">
        <title>Genomic insights into a novel species Rhodoferax aquaticus sp. nov., isolated from freshwater.</title>
        <authorList>
            <person name="Li T."/>
            <person name="Zhuo Y."/>
            <person name="Jin C.Z."/>
            <person name="Wu X."/>
            <person name="Ko S.R."/>
            <person name="Jin F.J."/>
            <person name="Ahn C.Y."/>
            <person name="Oh H.M."/>
            <person name="Lee H.G."/>
            <person name="Jin L."/>
        </authorList>
    </citation>
    <scope>NUCLEOTIDE SEQUENCE [LARGE SCALE GENOMIC DNA]</scope>
    <source>
        <strain evidence="14">Gr-4</strain>
    </source>
</reference>
<dbReference type="EMBL" id="CP036282">
    <property type="protein sequence ID" value="QDL54707.1"/>
    <property type="molecule type" value="Genomic_DNA"/>
</dbReference>
<dbReference type="UniPathway" id="UPA00282"/>
<gene>
    <name evidence="13" type="ORF">EXZ61_11300</name>
</gene>
<dbReference type="GO" id="GO:0019432">
    <property type="term" value="P:triglyceride biosynthetic process"/>
    <property type="evidence" value="ECO:0007669"/>
    <property type="project" value="UniProtKB-UniPathway"/>
</dbReference>
<dbReference type="PANTHER" id="PTHR31650:SF1">
    <property type="entry name" value="WAX ESTER SYNTHASE_DIACYLGLYCEROL ACYLTRANSFERASE 4-RELATED"/>
    <property type="match status" value="1"/>
</dbReference>
<evidence type="ECO:0000256" key="3">
    <source>
        <dbReference type="ARBA" id="ARBA00009587"/>
    </source>
</evidence>
<dbReference type="GO" id="GO:0006071">
    <property type="term" value="P:glycerol metabolic process"/>
    <property type="evidence" value="ECO:0007669"/>
    <property type="project" value="UniProtKB-KW"/>
</dbReference>
<dbReference type="InterPro" id="IPR014292">
    <property type="entry name" value="Acyl_transf_WS/DGAT"/>
</dbReference>
<comment type="pathway">
    <text evidence="1">Glycerolipid metabolism; triacylglycerol biosynthesis.</text>
</comment>
<comment type="pathway">
    <text evidence="2">Lipid metabolism.</text>
</comment>
<keyword evidence="8" id="KW-0443">Lipid metabolism</keyword>
<keyword evidence="14" id="KW-1185">Reference proteome</keyword>
<comment type="similarity">
    <text evidence="3">Belongs to the long-chain O-acyltransferase family.</text>
</comment>
<keyword evidence="6" id="KW-0808">Transferase</keyword>
<feature type="domain" description="O-acyltransferase WSD1-like N-terminal" evidence="11">
    <location>
        <begin position="69"/>
        <end position="327"/>
    </location>
</feature>
<evidence type="ECO:0000256" key="6">
    <source>
        <dbReference type="ARBA" id="ARBA00022679"/>
    </source>
</evidence>
<reference evidence="14" key="1">
    <citation type="submission" date="2019-02" db="EMBL/GenBank/DDBJ databases">
        <title>Complete genome sequence of Rhodoferax sp. Gr-4.</title>
        <authorList>
            <person name="Jin L."/>
        </authorList>
    </citation>
    <scope>NUCLEOTIDE SEQUENCE [LARGE SCALE GENOMIC DNA]</scope>
    <source>
        <strain evidence="14">Gr-4</strain>
    </source>
</reference>
<proteinExistence type="inferred from homology"/>
<keyword evidence="7" id="KW-0319">Glycerol metabolism</keyword>
<dbReference type="InterPro" id="IPR045034">
    <property type="entry name" value="O-acyltransferase_WSD1-like"/>
</dbReference>
<accession>A0A515EPW7</accession>
<dbReference type="KEGG" id="rhg:EXZ61_11300"/>
<evidence type="ECO:0000256" key="1">
    <source>
        <dbReference type="ARBA" id="ARBA00004771"/>
    </source>
</evidence>
<evidence type="ECO:0000256" key="8">
    <source>
        <dbReference type="ARBA" id="ARBA00023098"/>
    </source>
</evidence>
<comment type="catalytic activity">
    <reaction evidence="10">
        <text>an acyl-CoA + a 1,2-diacyl-sn-glycerol = a triacyl-sn-glycerol + CoA</text>
        <dbReference type="Rhea" id="RHEA:10868"/>
        <dbReference type="ChEBI" id="CHEBI:17815"/>
        <dbReference type="ChEBI" id="CHEBI:57287"/>
        <dbReference type="ChEBI" id="CHEBI:58342"/>
        <dbReference type="ChEBI" id="CHEBI:64615"/>
        <dbReference type="EC" id="2.3.1.20"/>
    </reaction>
</comment>